<organism evidence="4 5">
    <name type="scientific">Corynebacterium cystitidis DSM 20524</name>
    <dbReference type="NCBI Taxonomy" id="1121357"/>
    <lineage>
        <taxon>Bacteria</taxon>
        <taxon>Bacillati</taxon>
        <taxon>Actinomycetota</taxon>
        <taxon>Actinomycetes</taxon>
        <taxon>Mycobacteriales</taxon>
        <taxon>Corynebacteriaceae</taxon>
        <taxon>Corynebacterium</taxon>
    </lineage>
</organism>
<keyword evidence="2" id="KW-0501">Molybdenum cofactor biosynthesis</keyword>
<feature type="domain" description="MoaB/Mog" evidence="3">
    <location>
        <begin position="34"/>
        <end position="177"/>
    </location>
</feature>
<evidence type="ECO:0000313" key="5">
    <source>
        <dbReference type="Proteomes" id="UP000198929"/>
    </source>
</evidence>
<evidence type="ECO:0000256" key="1">
    <source>
        <dbReference type="ARBA" id="ARBA00005046"/>
    </source>
</evidence>
<dbReference type="RefSeq" id="WP_092258670.1">
    <property type="nucleotide sequence ID" value="NZ_CP047199.1"/>
</dbReference>
<protein>
    <submittedName>
        <fullName evidence="4">Molybdenum cofactor synthesis domain-containing protein</fullName>
    </submittedName>
</protein>
<dbReference type="Gene3D" id="3.40.980.10">
    <property type="entry name" value="MoaB/Mog-like domain"/>
    <property type="match status" value="1"/>
</dbReference>
<evidence type="ECO:0000313" key="4">
    <source>
        <dbReference type="EMBL" id="SES01091.1"/>
    </source>
</evidence>
<reference evidence="5" key="1">
    <citation type="submission" date="2016-10" db="EMBL/GenBank/DDBJ databases">
        <authorList>
            <person name="Varghese N."/>
            <person name="Submissions S."/>
        </authorList>
    </citation>
    <scope>NUCLEOTIDE SEQUENCE [LARGE SCALE GENOMIC DNA]</scope>
    <source>
        <strain evidence="5">DSM 20524</strain>
    </source>
</reference>
<dbReference type="PANTHER" id="PTHR43764">
    <property type="entry name" value="MOLYBDENUM COFACTOR BIOSYNTHESIS"/>
    <property type="match status" value="1"/>
</dbReference>
<dbReference type="InterPro" id="IPR051920">
    <property type="entry name" value="MPT_Adenylyltrnsfr/MoaC-Rel"/>
</dbReference>
<proteinExistence type="predicted"/>
<dbReference type="InterPro" id="IPR036425">
    <property type="entry name" value="MoaB/Mog-like_dom_sf"/>
</dbReference>
<evidence type="ECO:0000259" key="3">
    <source>
        <dbReference type="SMART" id="SM00852"/>
    </source>
</evidence>
<dbReference type="EMBL" id="FOGQ01000006">
    <property type="protein sequence ID" value="SES01091.1"/>
    <property type="molecule type" value="Genomic_DNA"/>
</dbReference>
<evidence type="ECO:0000256" key="2">
    <source>
        <dbReference type="ARBA" id="ARBA00023150"/>
    </source>
</evidence>
<dbReference type="STRING" id="1121357.SAMN05661109_01574"/>
<dbReference type="SUPFAM" id="SSF53218">
    <property type="entry name" value="Molybdenum cofactor biosynthesis proteins"/>
    <property type="match status" value="1"/>
</dbReference>
<dbReference type="GO" id="GO:0006777">
    <property type="term" value="P:Mo-molybdopterin cofactor biosynthetic process"/>
    <property type="evidence" value="ECO:0007669"/>
    <property type="project" value="UniProtKB-KW"/>
</dbReference>
<dbReference type="InterPro" id="IPR001453">
    <property type="entry name" value="MoaB/Mog_dom"/>
</dbReference>
<gene>
    <name evidence="4" type="ORF">SAMN05661109_01574</name>
</gene>
<dbReference type="Pfam" id="PF00994">
    <property type="entry name" value="MoCF_biosynth"/>
    <property type="match status" value="1"/>
</dbReference>
<dbReference type="SMART" id="SM00852">
    <property type="entry name" value="MoCF_biosynth"/>
    <property type="match status" value="1"/>
</dbReference>
<sequence>MSKTLDDLEFAEPDDAYLRAAELVDDLPRVRRALVVLISDHKYDEGDDGTGDLVFELLSEAGFKVDGVVNVRSKKSDIRKSIETAVVGGVDLVLTVGGTGVGPRDKAPEATRGVIDQLVPGVGQAVRNSGHAVGAVDACTSRGICGVSAGTVVVNLASSRKAIRDGIATAMPLVLHLLSELNKYSVQ</sequence>
<dbReference type="Proteomes" id="UP000198929">
    <property type="component" value="Unassembled WGS sequence"/>
</dbReference>
<dbReference type="AlphaFoldDB" id="A0A1H9TVN4"/>
<name>A0A1H9TVN4_9CORY</name>
<keyword evidence="5" id="KW-1185">Reference proteome</keyword>
<dbReference type="PANTHER" id="PTHR43764:SF1">
    <property type="entry name" value="MOLYBDOPTERIN MOLYBDOTRANSFERASE"/>
    <property type="match status" value="1"/>
</dbReference>
<accession>A0A1H9TVN4</accession>
<comment type="pathway">
    <text evidence="1">Cofactor biosynthesis; molybdopterin biosynthesis.</text>
</comment>